<name>A0A328VID0_9CHLR</name>
<dbReference type="Pfam" id="PF01584">
    <property type="entry name" value="CheW"/>
    <property type="match status" value="1"/>
</dbReference>
<protein>
    <recommendedName>
        <fullName evidence="1">CheW-like domain-containing protein</fullName>
    </recommendedName>
</protein>
<dbReference type="AlphaFoldDB" id="A0A328VID0"/>
<comment type="caution">
    <text evidence="2">The sequence shown here is derived from an EMBL/GenBank/DDBJ whole genome shotgun (WGS) entry which is preliminary data.</text>
</comment>
<dbReference type="Proteomes" id="UP000248706">
    <property type="component" value="Unassembled WGS sequence"/>
</dbReference>
<evidence type="ECO:0000259" key="1">
    <source>
        <dbReference type="PROSITE" id="PS50851"/>
    </source>
</evidence>
<dbReference type="SMART" id="SM00260">
    <property type="entry name" value="CheW"/>
    <property type="match status" value="1"/>
</dbReference>
<evidence type="ECO:0000313" key="3">
    <source>
        <dbReference type="Proteomes" id="UP000248706"/>
    </source>
</evidence>
<dbReference type="SUPFAM" id="SSF50341">
    <property type="entry name" value="CheW-like"/>
    <property type="match status" value="1"/>
</dbReference>
<keyword evidence="3" id="KW-1185">Reference proteome</keyword>
<dbReference type="InterPro" id="IPR002545">
    <property type="entry name" value="CheW-lke_dom"/>
</dbReference>
<sequence length="199" mass="21383">MRAVLPVAARAEEKMVVPRAGGFLSRSLETLSDEEFWNYARELARMVPTAAHPEEYLECSLSLGQGCCFVSLKALCEVVPPPHRFAVLPASPAWLLGLVAWRGEVIAAIDLPGFLCGSPTASAGEGMLLVADHPDQPIGLLVPAIGSILSLEYTPLEECEALPVSRELLRGLRGTDPVLDVPALLAEIVREIERAVTYG</sequence>
<dbReference type="OrthoDB" id="9794382at2"/>
<dbReference type="RefSeq" id="WP_112431398.1">
    <property type="nucleotide sequence ID" value="NZ_MCIF01000002.1"/>
</dbReference>
<dbReference type="GO" id="GO:0007165">
    <property type="term" value="P:signal transduction"/>
    <property type="evidence" value="ECO:0007669"/>
    <property type="project" value="InterPro"/>
</dbReference>
<dbReference type="GO" id="GO:0006935">
    <property type="term" value="P:chemotaxis"/>
    <property type="evidence" value="ECO:0007669"/>
    <property type="project" value="InterPro"/>
</dbReference>
<proteinExistence type="predicted"/>
<dbReference type="Gene3D" id="2.40.50.180">
    <property type="entry name" value="CheA-289, Domain 4"/>
    <property type="match status" value="1"/>
</dbReference>
<accession>A0A328VID0</accession>
<gene>
    <name evidence="2" type="ORF">A4R35_16835</name>
</gene>
<evidence type="ECO:0000313" key="2">
    <source>
        <dbReference type="EMBL" id="RAQ97207.1"/>
    </source>
</evidence>
<feature type="domain" description="CheW-like" evidence="1">
    <location>
        <begin position="53"/>
        <end position="194"/>
    </location>
</feature>
<reference evidence="2 3" key="1">
    <citation type="submission" date="2016-08" db="EMBL/GenBank/DDBJ databases">
        <title>Analysis of Carbohydrate Active Enzymes in Thermogemmatispora T81 Reveals Carbohydrate Degradation Ability.</title>
        <authorList>
            <person name="Tomazini A."/>
            <person name="Lal S."/>
            <person name="Stott M."/>
            <person name="Henrissat B."/>
            <person name="Polikarpov I."/>
            <person name="Sparling R."/>
            <person name="Levin D.B."/>
        </authorList>
    </citation>
    <scope>NUCLEOTIDE SEQUENCE [LARGE SCALE GENOMIC DNA]</scope>
    <source>
        <strain evidence="2 3">T81</strain>
    </source>
</reference>
<dbReference type="PROSITE" id="PS50851">
    <property type="entry name" value="CHEW"/>
    <property type="match status" value="1"/>
</dbReference>
<dbReference type="InterPro" id="IPR036061">
    <property type="entry name" value="CheW-like_dom_sf"/>
</dbReference>
<dbReference type="EMBL" id="MCIF01000002">
    <property type="protein sequence ID" value="RAQ97207.1"/>
    <property type="molecule type" value="Genomic_DNA"/>
</dbReference>
<organism evidence="2 3">
    <name type="scientific">Thermogemmatispora tikiterensis</name>
    <dbReference type="NCBI Taxonomy" id="1825093"/>
    <lineage>
        <taxon>Bacteria</taxon>
        <taxon>Bacillati</taxon>
        <taxon>Chloroflexota</taxon>
        <taxon>Ktedonobacteria</taxon>
        <taxon>Thermogemmatisporales</taxon>
        <taxon>Thermogemmatisporaceae</taxon>
        <taxon>Thermogemmatispora</taxon>
    </lineage>
</organism>